<dbReference type="PANTHER" id="PTHR30287:SF1">
    <property type="entry name" value="INNER MEMBRANE PROTEIN"/>
    <property type="match status" value="1"/>
</dbReference>
<proteinExistence type="predicted"/>
<dbReference type="InterPro" id="IPR038766">
    <property type="entry name" value="Membrane_comp_ABC_pdt"/>
</dbReference>
<accession>A0A6S6Y436</accession>
<evidence type="ECO:0000256" key="4">
    <source>
        <dbReference type="ARBA" id="ARBA00022989"/>
    </source>
</evidence>
<feature type="transmembrane region" description="Helical" evidence="6">
    <location>
        <begin position="333"/>
        <end position="355"/>
    </location>
</feature>
<gene>
    <name evidence="8" type="ORF">DENOEST_2921</name>
</gene>
<dbReference type="GO" id="GO:0005886">
    <property type="term" value="C:plasma membrane"/>
    <property type="evidence" value="ECO:0007669"/>
    <property type="project" value="UniProtKB-SubCell"/>
</dbReference>
<evidence type="ECO:0000256" key="3">
    <source>
        <dbReference type="ARBA" id="ARBA00022692"/>
    </source>
</evidence>
<feature type="transmembrane region" description="Helical" evidence="6">
    <location>
        <begin position="386"/>
        <end position="403"/>
    </location>
</feature>
<comment type="subcellular location">
    <subcellularLocation>
        <location evidence="1">Cell membrane</location>
        <topology evidence="1">Multi-pass membrane protein</topology>
    </subcellularLocation>
</comment>
<dbReference type="Pfam" id="PF02687">
    <property type="entry name" value="FtsX"/>
    <property type="match status" value="2"/>
</dbReference>
<feature type="transmembrane region" description="Helical" evidence="6">
    <location>
        <begin position="55"/>
        <end position="74"/>
    </location>
</feature>
<keyword evidence="9" id="KW-1185">Reference proteome</keyword>
<keyword evidence="4 6" id="KW-1133">Transmembrane helix</keyword>
<keyword evidence="2" id="KW-1003">Cell membrane</keyword>
<dbReference type="Proteomes" id="UP000515733">
    <property type="component" value="Chromosome"/>
</dbReference>
<keyword evidence="5 6" id="KW-0472">Membrane</keyword>
<evidence type="ECO:0000313" key="8">
    <source>
        <dbReference type="EMBL" id="CAB1370080.1"/>
    </source>
</evidence>
<dbReference type="KEGG" id="doe:DENOEST_2921"/>
<organism evidence="8 9">
    <name type="scientific">Denitratisoma oestradiolicum</name>
    <dbReference type="NCBI Taxonomy" id="311182"/>
    <lineage>
        <taxon>Bacteria</taxon>
        <taxon>Pseudomonadati</taxon>
        <taxon>Pseudomonadota</taxon>
        <taxon>Betaproteobacteria</taxon>
        <taxon>Nitrosomonadales</taxon>
        <taxon>Sterolibacteriaceae</taxon>
        <taxon>Denitratisoma</taxon>
    </lineage>
</organism>
<evidence type="ECO:0000256" key="1">
    <source>
        <dbReference type="ARBA" id="ARBA00004651"/>
    </source>
</evidence>
<feature type="domain" description="ABC3 transporter permease C-terminal" evidence="7">
    <location>
        <begin position="292"/>
        <end position="408"/>
    </location>
</feature>
<feature type="transmembrane region" description="Helical" evidence="6">
    <location>
        <begin position="451"/>
        <end position="476"/>
    </location>
</feature>
<dbReference type="PANTHER" id="PTHR30287">
    <property type="entry name" value="MEMBRANE COMPONENT OF PREDICTED ABC SUPERFAMILY METABOLITE UPTAKE TRANSPORTER"/>
    <property type="match status" value="1"/>
</dbReference>
<feature type="transmembrane region" description="Helical" evidence="6">
    <location>
        <begin position="289"/>
        <end position="313"/>
    </location>
</feature>
<name>A0A6S6Y436_9PROT</name>
<dbReference type="InterPro" id="IPR003838">
    <property type="entry name" value="ABC3_permease_C"/>
</dbReference>
<sequence>MRKGKLNTPHPHPRPGAGLLIGSLCSRVTRGSGLRIFRLMLRMLVRDARAGELNVLGFALVLAVAALTSVSFLTDRVEQALVLQSHELLGGDLLLSADHPWPAAVAREVAARNLARAESASFPSMVSANAHSHLADIKVVSSNYPLRGRLRIASASGQTDAPTREVPPPGSVWVDERLLSALDLAVGDELRVGSRELRIAALLTLEPERGLNLLAFGPRVLMHQADLASTGLVQPGSRITWRLHLAGEKDVVTDFRQWLEPRLGRGEKLETMDNARPELRQMLERAQRFLRLAALLAVVLAAIAVGLAAHRYMERHLDGCAVLRCLGASGRQVLLIHGGAFIGFGLLAALVGSLVGYGVQELLQRFLAGLVGPALPPPSWQPWVQGLAIGLTLVAGFALPPLLQLRKVSTLRVLRRETGGVEPVSLVVWLLGAVVLAGLMFWVAGDATLGGIVLGGFAAAFLIYGILARLLLALLGPLRHGGGIGWRYGLASLRRRLASSLIQALALGLGLTTLLLITVARDDLLAAWKSRVPPDAPNRFAINIQPEQRAVLQTRFTAAGLETPLLEPMVRGRLVAINGKAVGPADYADERAQRLMDREFNLSWGEQLPAGNRISGGRWHGAGSGPAFSVEQGLAETLGLRLGDVLTYDIAGNTVAAPITSLRKLDWDSMRVNFFVIAPPGLLEKFPVSYITSFHLPPRKSGFVDELVGALPNLTVIDVASVVRQLQDTLDQVARAVQAVFGFSLLAGLAVLYAALQSSADERAQELAVLRALGARSFQLRQALAAEFLALGLATGLLGGLGASLISALLARWVFHLPYVPSFDLPLIGLLLGPALVLAAGLLGTRQALASSPMQVLREAL</sequence>
<dbReference type="AlphaFoldDB" id="A0A6S6Y436"/>
<evidence type="ECO:0000256" key="2">
    <source>
        <dbReference type="ARBA" id="ARBA00022475"/>
    </source>
</evidence>
<feature type="transmembrane region" description="Helical" evidence="6">
    <location>
        <begin position="424"/>
        <end position="445"/>
    </location>
</feature>
<keyword evidence="3 6" id="KW-0812">Transmembrane</keyword>
<evidence type="ECO:0000256" key="6">
    <source>
        <dbReference type="SAM" id="Phobius"/>
    </source>
</evidence>
<dbReference type="EMBL" id="LR778301">
    <property type="protein sequence ID" value="CAB1370080.1"/>
    <property type="molecule type" value="Genomic_DNA"/>
</dbReference>
<reference evidence="8 9" key="1">
    <citation type="submission" date="2020-03" db="EMBL/GenBank/DDBJ databases">
        <authorList>
            <consortium name="Genoscope - CEA"/>
            <person name="William W."/>
        </authorList>
    </citation>
    <scope>NUCLEOTIDE SEQUENCE [LARGE SCALE GENOMIC DNA]</scope>
    <source>
        <strain evidence="9">DSM 16959</strain>
    </source>
</reference>
<evidence type="ECO:0000313" key="9">
    <source>
        <dbReference type="Proteomes" id="UP000515733"/>
    </source>
</evidence>
<protein>
    <recommendedName>
        <fullName evidence="7">ABC3 transporter permease C-terminal domain-containing protein</fullName>
    </recommendedName>
</protein>
<evidence type="ECO:0000256" key="5">
    <source>
        <dbReference type="ARBA" id="ARBA00023136"/>
    </source>
</evidence>
<evidence type="ECO:0000259" key="7">
    <source>
        <dbReference type="Pfam" id="PF02687"/>
    </source>
</evidence>
<feature type="domain" description="ABC3 transporter permease C-terminal" evidence="7">
    <location>
        <begin position="740"/>
        <end position="844"/>
    </location>
</feature>
<feature type="transmembrane region" description="Helical" evidence="6">
    <location>
        <begin position="827"/>
        <end position="845"/>
    </location>
</feature>
<feature type="transmembrane region" description="Helical" evidence="6">
    <location>
        <begin position="736"/>
        <end position="756"/>
    </location>
</feature>
<feature type="transmembrane region" description="Helical" evidence="6">
    <location>
        <begin position="788"/>
        <end position="815"/>
    </location>
</feature>
<feature type="transmembrane region" description="Helical" evidence="6">
    <location>
        <begin position="497"/>
        <end position="520"/>
    </location>
</feature>